<dbReference type="PANTHER" id="PTHR30368:SF2">
    <property type="entry name" value="SULFATE-BINDING PROTEIN"/>
    <property type="match status" value="1"/>
</dbReference>
<name>A0A2P7ED51_9SYNE</name>
<proteinExistence type="inferred from homology"/>
<dbReference type="PANTHER" id="PTHR30368">
    <property type="entry name" value="SULFATE-BINDING PROTEIN"/>
    <property type="match status" value="1"/>
</dbReference>
<evidence type="ECO:0000256" key="3">
    <source>
        <dbReference type="ARBA" id="ARBA00022448"/>
    </source>
</evidence>
<accession>A0A2P7ED51</accession>
<evidence type="ECO:0000256" key="4">
    <source>
        <dbReference type="ARBA" id="ARBA00022729"/>
    </source>
</evidence>
<reference evidence="8" key="1">
    <citation type="submission" date="2018-03" db="EMBL/GenBank/DDBJ databases">
        <title>Ecological and genomic features of two cosmopolitan and abundant freshwater picocyanobacteria.</title>
        <authorList>
            <person name="Cabello-Yeves P.J."/>
            <person name="Picazo A."/>
            <person name="Camacho A."/>
            <person name="Callieri C."/>
            <person name="Rosselli R."/>
            <person name="Roda-Garcia J."/>
            <person name="Coutinho F.H."/>
            <person name="Rodriguez-Valera F."/>
        </authorList>
    </citation>
    <scope>NUCLEOTIDE SEQUENCE [LARGE SCALE GENOMIC DNA]</scope>
    <source>
        <strain evidence="8">Tous</strain>
    </source>
</reference>
<dbReference type="GO" id="GO:0042597">
    <property type="term" value="C:periplasmic space"/>
    <property type="evidence" value="ECO:0007669"/>
    <property type="project" value="UniProtKB-SubCell"/>
</dbReference>
<keyword evidence="8" id="KW-1185">Reference proteome</keyword>
<dbReference type="GO" id="GO:0140104">
    <property type="term" value="F:molecular carrier activity"/>
    <property type="evidence" value="ECO:0007669"/>
    <property type="project" value="InterPro"/>
</dbReference>
<gene>
    <name evidence="7" type="ORF">C7K08_09395</name>
</gene>
<comment type="similarity">
    <text evidence="2">Belongs to the prokaryotic sulfate-binding protein family.</text>
</comment>
<evidence type="ECO:0000256" key="6">
    <source>
        <dbReference type="SAM" id="SignalP"/>
    </source>
</evidence>
<comment type="caution">
    <text evidence="7">The sequence shown here is derived from an EMBL/GenBank/DDBJ whole genome shotgun (WGS) entry which is preliminary data.</text>
</comment>
<protein>
    <submittedName>
        <fullName evidence="7">Accessory colonization factor</fullName>
    </submittedName>
</protein>
<dbReference type="Proteomes" id="UP000240206">
    <property type="component" value="Unassembled WGS sequence"/>
</dbReference>
<evidence type="ECO:0000313" key="8">
    <source>
        <dbReference type="Proteomes" id="UP000240206"/>
    </source>
</evidence>
<dbReference type="CDD" id="cd13519">
    <property type="entry name" value="PBP2_PEB3_AcfC"/>
    <property type="match status" value="1"/>
</dbReference>
<keyword evidence="4 6" id="KW-0732">Signal</keyword>
<keyword evidence="5" id="KW-0574">Periplasm</keyword>
<evidence type="ECO:0000256" key="5">
    <source>
        <dbReference type="ARBA" id="ARBA00022764"/>
    </source>
</evidence>
<feature type="chain" id="PRO_5015130913" evidence="6">
    <location>
        <begin position="23"/>
        <end position="268"/>
    </location>
</feature>
<dbReference type="Pfam" id="PF13531">
    <property type="entry name" value="SBP_bac_11"/>
    <property type="match status" value="1"/>
</dbReference>
<feature type="signal peptide" evidence="6">
    <location>
        <begin position="1"/>
        <end position="22"/>
    </location>
</feature>
<dbReference type="EMBL" id="PXVC01000047">
    <property type="protein sequence ID" value="PSI01144.1"/>
    <property type="molecule type" value="Genomic_DNA"/>
</dbReference>
<dbReference type="InterPro" id="IPR005669">
    <property type="entry name" value="Thiosulph/SO4-bd"/>
</dbReference>
<organism evidence="7 8">
    <name type="scientific">Synechococcus lacustris str. Tous</name>
    <dbReference type="NCBI Taxonomy" id="1910958"/>
    <lineage>
        <taxon>Bacteria</taxon>
        <taxon>Bacillati</taxon>
        <taxon>Cyanobacteriota</taxon>
        <taxon>Cyanophyceae</taxon>
        <taxon>Synechococcales</taxon>
        <taxon>Synechococcaceae</taxon>
        <taxon>Synechococcus</taxon>
    </lineage>
</organism>
<evidence type="ECO:0000256" key="2">
    <source>
        <dbReference type="ARBA" id="ARBA00006099"/>
    </source>
</evidence>
<dbReference type="GO" id="GO:1902358">
    <property type="term" value="P:sulfate transmembrane transport"/>
    <property type="evidence" value="ECO:0007669"/>
    <property type="project" value="InterPro"/>
</dbReference>
<sequence>MHRILYTLLAFTAILVPSASMAQSQPSPTEVNRNQSLDGVIRLYGACGPQNALRKVADAWERGKGAKVKIVCGTEPSWSKQAQVDADIIWGTSEQSMTAFLQSFPSFPSKSVVPIYLRPAIIAVKNGNPRRIQKFADLLQPGIRIVVTEGSGIANTSGTGTWEDIAGRLGNLEDVKRFRRNIVAFSTGSGASFKAFKELDADAWITWPEWAIDNPKVLQAIPISSNRSIWRDLNIALSSSADPQASSFIQYLISDAAQKLMRSYGYVR</sequence>
<dbReference type="SUPFAM" id="SSF53850">
    <property type="entry name" value="Periplasmic binding protein-like II"/>
    <property type="match status" value="1"/>
</dbReference>
<evidence type="ECO:0000256" key="1">
    <source>
        <dbReference type="ARBA" id="ARBA00004418"/>
    </source>
</evidence>
<dbReference type="Gene3D" id="3.40.190.10">
    <property type="entry name" value="Periplasmic binding protein-like II"/>
    <property type="match status" value="2"/>
</dbReference>
<dbReference type="AlphaFoldDB" id="A0A2P7ED51"/>
<keyword evidence="3" id="KW-0813">Transport</keyword>
<evidence type="ECO:0000313" key="7">
    <source>
        <dbReference type="EMBL" id="PSI01144.1"/>
    </source>
</evidence>
<comment type="subcellular location">
    <subcellularLocation>
        <location evidence="1">Periplasm</location>
    </subcellularLocation>
</comment>